<name>A0ACC3MTU6_9PEZI</name>
<keyword evidence="2" id="KW-1185">Reference proteome</keyword>
<comment type="caution">
    <text evidence="1">The sequence shown here is derived from an EMBL/GenBank/DDBJ whole genome shotgun (WGS) entry which is preliminary data.</text>
</comment>
<gene>
    <name evidence="1" type="ORF">LTR37_014845</name>
</gene>
<dbReference type="EMBL" id="JAUTXU010000160">
    <property type="protein sequence ID" value="KAK3702483.1"/>
    <property type="molecule type" value="Genomic_DNA"/>
</dbReference>
<proteinExistence type="predicted"/>
<accession>A0ACC3MTU6</accession>
<organism evidence="1 2">
    <name type="scientific">Vermiconidia calcicola</name>
    <dbReference type="NCBI Taxonomy" id="1690605"/>
    <lineage>
        <taxon>Eukaryota</taxon>
        <taxon>Fungi</taxon>
        <taxon>Dikarya</taxon>
        <taxon>Ascomycota</taxon>
        <taxon>Pezizomycotina</taxon>
        <taxon>Dothideomycetes</taxon>
        <taxon>Dothideomycetidae</taxon>
        <taxon>Mycosphaerellales</taxon>
        <taxon>Extremaceae</taxon>
        <taxon>Vermiconidia</taxon>
    </lineage>
</organism>
<evidence type="ECO:0000313" key="1">
    <source>
        <dbReference type="EMBL" id="KAK3702483.1"/>
    </source>
</evidence>
<reference evidence="1" key="1">
    <citation type="submission" date="2023-07" db="EMBL/GenBank/DDBJ databases">
        <title>Black Yeasts Isolated from many extreme environments.</title>
        <authorList>
            <person name="Coleine C."/>
            <person name="Stajich J.E."/>
            <person name="Selbmann L."/>
        </authorList>
    </citation>
    <scope>NUCLEOTIDE SEQUENCE</scope>
    <source>
        <strain evidence="1">CCFEE 5714</strain>
    </source>
</reference>
<protein>
    <submittedName>
        <fullName evidence="1">Uncharacterized protein</fullName>
    </submittedName>
</protein>
<evidence type="ECO:0000313" key="2">
    <source>
        <dbReference type="Proteomes" id="UP001281147"/>
    </source>
</evidence>
<sequence length="278" mass="30161">MDAPANKTALVSGGARGIGRAIVRRFLERGYRVFVFDIDEEELKHACLNNLKKYSDSGSLSYAVCNLRDTENIREKVDEAAKFLNGSIDVLVNNGGIATPQWKDGKSMWDYDTLPEWQAYIETNLTAPFVVSQAAIQHMKIPEASGPVEDDNDSNAGPCIIHVGSFRAHQSDPNQEGYASSKAGQLGLMHSMAVSLKSLGIRVNLVAPGRIKVEHESKAGEESGVSWADQNQEKDVQDHAANRAGRPADICDAVEYLVNAGFVTGQDITVDGGATRQK</sequence>
<dbReference type="Proteomes" id="UP001281147">
    <property type="component" value="Unassembled WGS sequence"/>
</dbReference>